<dbReference type="PANTHER" id="PTHR11360">
    <property type="entry name" value="MONOCARBOXYLATE TRANSPORTER"/>
    <property type="match status" value="1"/>
</dbReference>
<feature type="transmembrane region" description="Helical" evidence="2">
    <location>
        <begin position="130"/>
        <end position="151"/>
    </location>
</feature>
<proteinExistence type="predicted"/>
<reference evidence="3" key="1">
    <citation type="submission" date="2024-06" db="EMBL/GenBank/DDBJ databases">
        <authorList>
            <person name="Liu X."/>
            <person name="Lenzi L."/>
            <person name="Haldenby T S."/>
            <person name="Uol C."/>
        </authorList>
    </citation>
    <scope>NUCLEOTIDE SEQUENCE</scope>
</reference>
<dbReference type="InterPro" id="IPR011701">
    <property type="entry name" value="MFS"/>
</dbReference>
<feature type="transmembrane region" description="Helical" evidence="2">
    <location>
        <begin position="102"/>
        <end position="124"/>
    </location>
</feature>
<dbReference type="PANTHER" id="PTHR11360:SF284">
    <property type="entry name" value="EG:103B4.3 PROTEIN-RELATED"/>
    <property type="match status" value="1"/>
</dbReference>
<feature type="transmembrane region" description="Helical" evidence="2">
    <location>
        <begin position="74"/>
        <end position="95"/>
    </location>
</feature>
<feature type="transmembrane region" description="Helical" evidence="2">
    <location>
        <begin position="163"/>
        <end position="187"/>
    </location>
</feature>
<name>A0AAV2TTF2_CALDB</name>
<feature type="transmembrane region" description="Helical" evidence="2">
    <location>
        <begin position="616"/>
        <end position="635"/>
    </location>
</feature>
<dbReference type="GO" id="GO:0022857">
    <property type="term" value="F:transmembrane transporter activity"/>
    <property type="evidence" value="ECO:0007669"/>
    <property type="project" value="InterPro"/>
</dbReference>
<accession>A0AAV2TTF2</accession>
<dbReference type="InterPro" id="IPR050327">
    <property type="entry name" value="Proton-linked_MCT"/>
</dbReference>
<dbReference type="AlphaFoldDB" id="A0AAV2TTF2"/>
<dbReference type="Proteomes" id="UP001497525">
    <property type="component" value="Unassembled WGS sequence"/>
</dbReference>
<feature type="region of interest" description="Disordered" evidence="1">
    <location>
        <begin position="1"/>
        <end position="20"/>
    </location>
</feature>
<sequence length="786" mass="85613">MVGGHSEKQTQAKTNTKTKQIDTKFQSERERCIDRGPAWVMAICAFTMDAMHCGFLAATPLFFPALMETTELNISVVSWISSAQYCVMLCFAPFYNRIFDYLPFRAVMVGGTLITVGSVIASAFTSNFFVFFTLYTLIACIGAGITYVRIVGTTAEYFNRYRIFVMAICTSGIGFGTFIYCAIDAYLMETYTWRTTIIFNALFHLHTIPLGMILKPLPSETKPEAVDVLVPSEAVPAGSSLAVEAVSSDQLNYRDKHTAVERENSEHLPSKIQRMRVLIEFVRAIVGPDHITLEPMKSLIDIGPEMVQQLQNAAEECIPQGETTNIPVYIPVILLISESVRLTGPSESSRLDRSGHVRTTAGMPDMFGGARAVALIKEREHGMLRQKVHNLIKNSVQKVAEVTDQLSSCGALVNPSPVMAVVGAENICAEATELSTTDVDPVSDYVVLHYGEATPRAGKIPLVHYREVLTSAFSSIWKTGIGHSTPRTGPYAAQLADDYAKSAPAIPRLVTRFGTEHAVTRRLSQSSALHTPKRTVGASTISDRSVGNLLLSTTSIKAAEKDLIGLSKEKKISRFVLKDPYFLTYVFTRALGGMADAVILSHVSNFGLFLGYSTQGAAHMLSMIGLSSMGTRLFVGFAGHFLDRTGISTLLAVCCSLLTVGISVWPFLSAYPVLICASILYGIVSSPCFAFSTGMTVFILGPELYEEGIPYCFQFESFGYLVGGPIGGLLFEAVGDYSACFLYAAGNTLLAALILFVHVFLRLKCCAKKQVDKHGDHSLSTIEESG</sequence>
<feature type="transmembrane region" description="Helical" evidence="2">
    <location>
        <begin position="717"/>
        <end position="735"/>
    </location>
</feature>
<keyword evidence="2" id="KW-0812">Transmembrane</keyword>
<dbReference type="InterPro" id="IPR036259">
    <property type="entry name" value="MFS_trans_sf"/>
</dbReference>
<evidence type="ECO:0000313" key="4">
    <source>
        <dbReference type="Proteomes" id="UP001497525"/>
    </source>
</evidence>
<dbReference type="Pfam" id="PF07690">
    <property type="entry name" value="MFS_1"/>
    <property type="match status" value="1"/>
</dbReference>
<keyword evidence="2" id="KW-1133">Transmembrane helix</keyword>
<evidence type="ECO:0000313" key="3">
    <source>
        <dbReference type="EMBL" id="CAL5138223.1"/>
    </source>
</evidence>
<feature type="transmembrane region" description="Helical" evidence="2">
    <location>
        <begin position="741"/>
        <end position="761"/>
    </location>
</feature>
<keyword evidence="2" id="KW-0472">Membrane</keyword>
<feature type="transmembrane region" description="Helical" evidence="2">
    <location>
        <begin position="679"/>
        <end position="705"/>
    </location>
</feature>
<evidence type="ECO:0000256" key="2">
    <source>
        <dbReference type="SAM" id="Phobius"/>
    </source>
</evidence>
<dbReference type="EMBL" id="CAXLJL010000489">
    <property type="protein sequence ID" value="CAL5138223.1"/>
    <property type="molecule type" value="Genomic_DNA"/>
</dbReference>
<comment type="caution">
    <text evidence="3">The sequence shown here is derived from an EMBL/GenBank/DDBJ whole genome shotgun (WGS) entry which is preliminary data.</text>
</comment>
<protein>
    <submittedName>
        <fullName evidence="3">Uncharacterized protein</fullName>
    </submittedName>
</protein>
<feature type="transmembrane region" description="Helical" evidence="2">
    <location>
        <begin position="647"/>
        <end position="667"/>
    </location>
</feature>
<organism evidence="3 4">
    <name type="scientific">Calicophoron daubneyi</name>
    <name type="common">Rumen fluke</name>
    <name type="synonym">Paramphistomum daubneyi</name>
    <dbReference type="NCBI Taxonomy" id="300641"/>
    <lineage>
        <taxon>Eukaryota</taxon>
        <taxon>Metazoa</taxon>
        <taxon>Spiralia</taxon>
        <taxon>Lophotrochozoa</taxon>
        <taxon>Platyhelminthes</taxon>
        <taxon>Trematoda</taxon>
        <taxon>Digenea</taxon>
        <taxon>Plagiorchiida</taxon>
        <taxon>Pronocephalata</taxon>
        <taxon>Paramphistomoidea</taxon>
        <taxon>Paramphistomidae</taxon>
        <taxon>Calicophoron</taxon>
    </lineage>
</organism>
<evidence type="ECO:0000256" key="1">
    <source>
        <dbReference type="SAM" id="MobiDB-lite"/>
    </source>
</evidence>
<feature type="compositionally biased region" description="Basic and acidic residues" evidence="1">
    <location>
        <begin position="1"/>
        <end position="10"/>
    </location>
</feature>
<dbReference type="SUPFAM" id="SSF103473">
    <property type="entry name" value="MFS general substrate transporter"/>
    <property type="match status" value="2"/>
</dbReference>
<dbReference type="Gene3D" id="1.20.1250.20">
    <property type="entry name" value="MFS general substrate transporter like domains"/>
    <property type="match status" value="2"/>
</dbReference>
<feature type="transmembrane region" description="Helical" evidence="2">
    <location>
        <begin position="38"/>
        <end position="62"/>
    </location>
</feature>
<gene>
    <name evidence="3" type="ORF">CDAUBV1_LOCUS12830</name>
</gene>